<evidence type="ECO:0000313" key="1">
    <source>
        <dbReference type="EMBL" id="KAI0086703.1"/>
    </source>
</evidence>
<organism evidence="1 2">
    <name type="scientific">Irpex rosettiformis</name>
    <dbReference type="NCBI Taxonomy" id="378272"/>
    <lineage>
        <taxon>Eukaryota</taxon>
        <taxon>Fungi</taxon>
        <taxon>Dikarya</taxon>
        <taxon>Basidiomycota</taxon>
        <taxon>Agaricomycotina</taxon>
        <taxon>Agaricomycetes</taxon>
        <taxon>Polyporales</taxon>
        <taxon>Irpicaceae</taxon>
        <taxon>Irpex</taxon>
    </lineage>
</organism>
<protein>
    <submittedName>
        <fullName evidence="1">Uncharacterized protein</fullName>
    </submittedName>
</protein>
<sequence>IHLDDLKTSQEFIEALRATSLDNTQLHPDLLQRLRNPPTSELQLDDPILLQSLENYLEDITEQTYEQIRESLQCNHNISPLSHACIKAKVQEISGVCPIYNDMCPKGCLTFVRFFAKYLHCPKC</sequence>
<comment type="caution">
    <text evidence="1">The sequence shown here is derived from an EMBL/GenBank/DDBJ whole genome shotgun (WGS) entry which is preliminary data.</text>
</comment>
<dbReference type="EMBL" id="MU274922">
    <property type="protein sequence ID" value="KAI0086703.1"/>
    <property type="molecule type" value="Genomic_DNA"/>
</dbReference>
<feature type="non-terminal residue" evidence="1">
    <location>
        <position position="1"/>
    </location>
</feature>
<dbReference type="Proteomes" id="UP001055072">
    <property type="component" value="Unassembled WGS sequence"/>
</dbReference>
<gene>
    <name evidence="1" type="ORF">BDY19DRAFT_856778</name>
</gene>
<accession>A0ACB8TXD5</accession>
<evidence type="ECO:0000313" key="2">
    <source>
        <dbReference type="Proteomes" id="UP001055072"/>
    </source>
</evidence>
<name>A0ACB8TXD5_9APHY</name>
<feature type="non-terminal residue" evidence="1">
    <location>
        <position position="124"/>
    </location>
</feature>
<proteinExistence type="predicted"/>
<keyword evidence="2" id="KW-1185">Reference proteome</keyword>
<reference evidence="1" key="1">
    <citation type="journal article" date="2021" name="Environ. Microbiol.">
        <title>Gene family expansions and transcriptome signatures uncover fungal adaptations to wood decay.</title>
        <authorList>
            <person name="Hage H."/>
            <person name="Miyauchi S."/>
            <person name="Viragh M."/>
            <person name="Drula E."/>
            <person name="Min B."/>
            <person name="Chaduli D."/>
            <person name="Navarro D."/>
            <person name="Favel A."/>
            <person name="Norest M."/>
            <person name="Lesage-Meessen L."/>
            <person name="Balint B."/>
            <person name="Merenyi Z."/>
            <person name="de Eugenio L."/>
            <person name="Morin E."/>
            <person name="Martinez A.T."/>
            <person name="Baldrian P."/>
            <person name="Stursova M."/>
            <person name="Martinez M.J."/>
            <person name="Novotny C."/>
            <person name="Magnuson J.K."/>
            <person name="Spatafora J.W."/>
            <person name="Maurice S."/>
            <person name="Pangilinan J."/>
            <person name="Andreopoulos W."/>
            <person name="LaButti K."/>
            <person name="Hundley H."/>
            <person name="Na H."/>
            <person name="Kuo A."/>
            <person name="Barry K."/>
            <person name="Lipzen A."/>
            <person name="Henrissat B."/>
            <person name="Riley R."/>
            <person name="Ahrendt S."/>
            <person name="Nagy L.G."/>
            <person name="Grigoriev I.V."/>
            <person name="Martin F."/>
            <person name="Rosso M.N."/>
        </authorList>
    </citation>
    <scope>NUCLEOTIDE SEQUENCE</scope>
    <source>
        <strain evidence="1">CBS 384.51</strain>
    </source>
</reference>